<dbReference type="SUPFAM" id="SSF53271">
    <property type="entry name" value="PRTase-like"/>
    <property type="match status" value="1"/>
</dbReference>
<dbReference type="InterPro" id="IPR000836">
    <property type="entry name" value="PRTase_dom"/>
</dbReference>
<keyword evidence="2" id="KW-0328">Glycosyltransferase</keyword>
<dbReference type="GO" id="GO:0016757">
    <property type="term" value="F:glycosyltransferase activity"/>
    <property type="evidence" value="ECO:0007669"/>
    <property type="project" value="UniProtKB-KW"/>
</dbReference>
<dbReference type="AlphaFoldDB" id="A0ABD4Z5N7"/>
<dbReference type="Pfam" id="PF00156">
    <property type="entry name" value="Pribosyltran"/>
    <property type="match status" value="1"/>
</dbReference>
<feature type="domain" description="Phosphoribosyltransferase" evidence="1">
    <location>
        <begin position="56"/>
        <end position="172"/>
    </location>
</feature>
<reference evidence="2 3" key="1">
    <citation type="submission" date="2023-05" db="EMBL/GenBank/DDBJ databases">
        <title>A new hyperthermophilic archaea 'Ignisphaera cupida' sp. nov. and description of the family 'Ignisphaeraceae' fam. nov.</title>
        <authorList>
            <person name="Podosokorskaya O.A."/>
            <person name="Elcheninov A.G."/>
            <person name="Klukina A."/>
            <person name="Merkel A.Y."/>
        </authorList>
    </citation>
    <scope>NUCLEOTIDE SEQUENCE [LARGE SCALE GENOMIC DNA]</scope>
    <source>
        <strain evidence="2 3">4213-co</strain>
    </source>
</reference>
<gene>
    <name evidence="2" type="ORF">QPL79_01660</name>
</gene>
<name>A0ABD4Z5N7_9CREN</name>
<dbReference type="EMBL" id="JASNVW010000001">
    <property type="protein sequence ID" value="MDK6028069.1"/>
    <property type="molecule type" value="Genomic_DNA"/>
</dbReference>
<organism evidence="2 3">
    <name type="scientific">Ignisphaera cupida</name>
    <dbReference type="NCBI Taxonomy" id="3050454"/>
    <lineage>
        <taxon>Archaea</taxon>
        <taxon>Thermoproteota</taxon>
        <taxon>Thermoprotei</taxon>
        <taxon>Desulfurococcales</taxon>
        <taxon>Desulfurococcaceae</taxon>
        <taxon>Ignisphaera</taxon>
    </lineage>
</organism>
<dbReference type="InterPro" id="IPR029057">
    <property type="entry name" value="PRTase-like"/>
</dbReference>
<dbReference type="CDD" id="cd06223">
    <property type="entry name" value="PRTases_typeI"/>
    <property type="match status" value="1"/>
</dbReference>
<dbReference type="Proteomes" id="UP001529235">
    <property type="component" value="Unassembled WGS sequence"/>
</dbReference>
<sequence>MSSVLLYEGQKFYRVNVFGLTRDLPIVPIDNGLWIASDAELVLGDVEFIDVAGREIAETIKRFSPSVIVTAEAKAITIAYEIAKNLGHKRFVIARKSVKGYMKEYIVENVKSITTKEQQILVLTREDANLVKNQRICIFDDVVSTGGTINALENLVKKAGGNIVCKVCIWKEGPWYKSQDLIYFSILPIFVSKNIYEEYVKNIRA</sequence>
<comment type="caution">
    <text evidence="2">The sequence shown here is derived from an EMBL/GenBank/DDBJ whole genome shotgun (WGS) entry which is preliminary data.</text>
</comment>
<proteinExistence type="predicted"/>
<dbReference type="PANTHER" id="PTHR43218:SF1">
    <property type="entry name" value="PHOSPHORIBOSYLTRANSFERASE"/>
    <property type="match status" value="1"/>
</dbReference>
<accession>A0ABD4Z5N7</accession>
<protein>
    <submittedName>
        <fullName evidence="2">Phosphoribosyltransferase family protein</fullName>
    </submittedName>
</protein>
<dbReference type="Gene3D" id="3.40.50.2020">
    <property type="match status" value="1"/>
</dbReference>
<dbReference type="NCBIfam" id="NF005592">
    <property type="entry name" value="PRK07322.1"/>
    <property type="match status" value="1"/>
</dbReference>
<keyword evidence="3" id="KW-1185">Reference proteome</keyword>
<dbReference type="RefSeq" id="WP_285273043.1">
    <property type="nucleotide sequence ID" value="NZ_JASNVW010000001.1"/>
</dbReference>
<evidence type="ECO:0000313" key="3">
    <source>
        <dbReference type="Proteomes" id="UP001529235"/>
    </source>
</evidence>
<keyword evidence="2" id="KW-0808">Transferase</keyword>
<dbReference type="PANTHER" id="PTHR43218">
    <property type="entry name" value="PHOSPHORIBOSYLTRANSFERASE-RELATED"/>
    <property type="match status" value="1"/>
</dbReference>
<evidence type="ECO:0000313" key="2">
    <source>
        <dbReference type="EMBL" id="MDK6028069.1"/>
    </source>
</evidence>
<evidence type="ECO:0000259" key="1">
    <source>
        <dbReference type="Pfam" id="PF00156"/>
    </source>
</evidence>